<proteinExistence type="predicted"/>
<evidence type="ECO:0000313" key="2">
    <source>
        <dbReference type="EMBL" id="KAJ1363338.1"/>
    </source>
</evidence>
<organism evidence="2 3">
    <name type="scientific">Parelaphostrongylus tenuis</name>
    <name type="common">Meningeal worm</name>
    <dbReference type="NCBI Taxonomy" id="148309"/>
    <lineage>
        <taxon>Eukaryota</taxon>
        <taxon>Metazoa</taxon>
        <taxon>Ecdysozoa</taxon>
        <taxon>Nematoda</taxon>
        <taxon>Chromadorea</taxon>
        <taxon>Rhabditida</taxon>
        <taxon>Rhabditina</taxon>
        <taxon>Rhabditomorpha</taxon>
        <taxon>Strongyloidea</taxon>
        <taxon>Metastrongylidae</taxon>
        <taxon>Parelaphostrongylus</taxon>
    </lineage>
</organism>
<dbReference type="AlphaFoldDB" id="A0AAD5MV69"/>
<feature type="region of interest" description="Disordered" evidence="1">
    <location>
        <begin position="1"/>
        <end position="72"/>
    </location>
</feature>
<protein>
    <submittedName>
        <fullName evidence="2">Uncharacterized protein</fullName>
    </submittedName>
</protein>
<gene>
    <name evidence="2" type="ORF">KIN20_023182</name>
</gene>
<dbReference type="Proteomes" id="UP001196413">
    <property type="component" value="Unassembled WGS sequence"/>
</dbReference>
<feature type="compositionally biased region" description="Basic residues" evidence="1">
    <location>
        <begin position="130"/>
        <end position="148"/>
    </location>
</feature>
<evidence type="ECO:0000256" key="1">
    <source>
        <dbReference type="SAM" id="MobiDB-lite"/>
    </source>
</evidence>
<comment type="caution">
    <text evidence="2">The sequence shown here is derived from an EMBL/GenBank/DDBJ whole genome shotgun (WGS) entry which is preliminary data.</text>
</comment>
<dbReference type="EMBL" id="JAHQIW010004666">
    <property type="protein sequence ID" value="KAJ1363338.1"/>
    <property type="molecule type" value="Genomic_DNA"/>
</dbReference>
<evidence type="ECO:0000313" key="3">
    <source>
        <dbReference type="Proteomes" id="UP001196413"/>
    </source>
</evidence>
<name>A0AAD5MV69_PARTN</name>
<feature type="compositionally biased region" description="Basic and acidic residues" evidence="1">
    <location>
        <begin position="38"/>
        <end position="51"/>
    </location>
</feature>
<keyword evidence="3" id="KW-1185">Reference proteome</keyword>
<feature type="compositionally biased region" description="Basic and acidic residues" evidence="1">
    <location>
        <begin position="1"/>
        <end position="18"/>
    </location>
</feature>
<accession>A0AAD5MV69</accession>
<feature type="region of interest" description="Disordered" evidence="1">
    <location>
        <begin position="125"/>
        <end position="148"/>
    </location>
</feature>
<feature type="compositionally biased region" description="Polar residues" evidence="1">
    <location>
        <begin position="19"/>
        <end position="36"/>
    </location>
</feature>
<sequence>MESIEDIPKAVKDIKKPTDASSPPTTAKTPLNTSEPQKPLRDPKEHSRKDNGTTPVIPTATKKPVNEPEKKDVPKAKILFDELEAHATIPLGKRNRSRLHRRRNQIVNQIISTFRRYYLMAEEKHMRPSYQKKKCQSQTKKKNSPPTK</sequence>
<reference evidence="2" key="1">
    <citation type="submission" date="2021-06" db="EMBL/GenBank/DDBJ databases">
        <title>Parelaphostrongylus tenuis whole genome reference sequence.</title>
        <authorList>
            <person name="Garwood T.J."/>
            <person name="Larsen P.A."/>
            <person name="Fountain-Jones N.M."/>
            <person name="Garbe J.R."/>
            <person name="Macchietto M.G."/>
            <person name="Kania S.A."/>
            <person name="Gerhold R.W."/>
            <person name="Richards J.E."/>
            <person name="Wolf T.M."/>
        </authorList>
    </citation>
    <scope>NUCLEOTIDE SEQUENCE</scope>
    <source>
        <strain evidence="2">MNPRO001-30</strain>
        <tissue evidence="2">Meninges</tissue>
    </source>
</reference>